<dbReference type="EMBL" id="JALKII010000005">
    <property type="protein sequence ID" value="MCK0537822.1"/>
    <property type="molecule type" value="Genomic_DNA"/>
</dbReference>
<gene>
    <name evidence="2" type="ORF">MU846_08880</name>
</gene>
<evidence type="ECO:0000259" key="1">
    <source>
        <dbReference type="Pfam" id="PF02492"/>
    </source>
</evidence>
<dbReference type="PANTHER" id="PTHR13748:SF46">
    <property type="entry name" value="ZINC CHAPERONE YEIR"/>
    <property type="match status" value="1"/>
</dbReference>
<accession>A0ABT0E882</accession>
<dbReference type="Pfam" id="PF02492">
    <property type="entry name" value="cobW"/>
    <property type="match status" value="1"/>
</dbReference>
<sequence length="309" mass="33477">MTTDRWRAENLPVNLITGMLGAGKTTLIRQLLGHAADERWAVLVNEFGEVGLDGDWLAASGAQVREVAGGCMGCTAAVALRVTLNRLIRETRPTRLLIEPSGLGHPAELLRLLRDPVYQGVLDLGATLCLIDPRRLGDARFAQSPLWLQQLACADVLVGTRADCWDAAAEQHWRALCARRPQLPAVCSAHGELDAAWLAAPRRPAASAPVFTLSAPLTRWDACGWQLPSGWQVTETALRRWLASFSWERIKGELAAVGCAGWRLDAVAGEITLLPLEYRPASRIQVIVSGTCDWPARQQALLACGGGGR</sequence>
<dbReference type="CDD" id="cd03112">
    <property type="entry name" value="CobW-like"/>
    <property type="match status" value="1"/>
</dbReference>
<dbReference type="InterPro" id="IPR027417">
    <property type="entry name" value="P-loop_NTPase"/>
</dbReference>
<dbReference type="Proteomes" id="UP001165524">
    <property type="component" value="Unassembled WGS sequence"/>
</dbReference>
<dbReference type="RefSeq" id="WP_246951812.1">
    <property type="nucleotide sequence ID" value="NZ_JALKII010000005.1"/>
</dbReference>
<protein>
    <submittedName>
        <fullName evidence="2">GTP-binding protein</fullName>
    </submittedName>
</protein>
<organism evidence="2 3">
    <name type="scientific">Alcanivorax quisquiliarum</name>
    <dbReference type="NCBI Taxonomy" id="2933565"/>
    <lineage>
        <taxon>Bacteria</taxon>
        <taxon>Pseudomonadati</taxon>
        <taxon>Pseudomonadota</taxon>
        <taxon>Gammaproteobacteria</taxon>
        <taxon>Oceanospirillales</taxon>
        <taxon>Alcanivoracaceae</taxon>
        <taxon>Alcanivorax</taxon>
    </lineage>
</organism>
<comment type="caution">
    <text evidence="2">The sequence shown here is derived from an EMBL/GenBank/DDBJ whole genome shotgun (WGS) entry which is preliminary data.</text>
</comment>
<reference evidence="2" key="1">
    <citation type="submission" date="2022-04" db="EMBL/GenBank/DDBJ databases">
        <title>Alcanivorax sp. CY1518 draft genome sequence.</title>
        <authorList>
            <person name="Zhao G."/>
            <person name="An M."/>
        </authorList>
    </citation>
    <scope>NUCLEOTIDE SEQUENCE</scope>
    <source>
        <strain evidence="2">CY1518</strain>
    </source>
</reference>
<name>A0ABT0E882_9GAMM</name>
<dbReference type="Gene3D" id="3.40.50.300">
    <property type="entry name" value="P-loop containing nucleotide triphosphate hydrolases"/>
    <property type="match status" value="1"/>
</dbReference>
<dbReference type="InterPro" id="IPR051316">
    <property type="entry name" value="Zinc-reg_GTPase_activator"/>
</dbReference>
<keyword evidence="3" id="KW-1185">Reference proteome</keyword>
<proteinExistence type="predicted"/>
<dbReference type="SUPFAM" id="SSF52540">
    <property type="entry name" value="P-loop containing nucleoside triphosphate hydrolases"/>
    <property type="match status" value="1"/>
</dbReference>
<evidence type="ECO:0000313" key="3">
    <source>
        <dbReference type="Proteomes" id="UP001165524"/>
    </source>
</evidence>
<feature type="domain" description="CobW/HypB/UreG nucleotide-binding" evidence="1">
    <location>
        <begin position="12"/>
        <end position="170"/>
    </location>
</feature>
<dbReference type="PANTHER" id="PTHR13748">
    <property type="entry name" value="COBW-RELATED"/>
    <property type="match status" value="1"/>
</dbReference>
<dbReference type="InterPro" id="IPR003495">
    <property type="entry name" value="CobW/HypB/UreG_nucleotide-bd"/>
</dbReference>
<evidence type="ECO:0000313" key="2">
    <source>
        <dbReference type="EMBL" id="MCK0537822.1"/>
    </source>
</evidence>